<feature type="region of interest" description="Disordered" evidence="1">
    <location>
        <begin position="76"/>
        <end position="96"/>
    </location>
</feature>
<accession>A0A2D0QXP5</accession>
<dbReference type="KEGG" id="ipu:108265412"/>
<reference evidence="2" key="1">
    <citation type="journal article" date="2016" name="Nat. Commun.">
        <title>The channel catfish genome sequence provides insights into the evolution of scale formation in teleosts.</title>
        <authorList>
            <person name="Liu Z."/>
            <person name="Liu S."/>
            <person name="Yao J."/>
            <person name="Bao L."/>
            <person name="Zhang J."/>
            <person name="Li Y."/>
            <person name="Jiang C."/>
            <person name="Sun L."/>
            <person name="Wang R."/>
            <person name="Zhang Y."/>
            <person name="Zhou T."/>
            <person name="Zeng Q."/>
            <person name="Fu Q."/>
            <person name="Gao S."/>
            <person name="Li N."/>
            <person name="Koren S."/>
            <person name="Jiang Y."/>
            <person name="Zimin A."/>
            <person name="Xu P."/>
            <person name="Phillippy A.M."/>
            <person name="Geng X."/>
            <person name="Song L."/>
            <person name="Sun F."/>
            <person name="Li C."/>
            <person name="Wang X."/>
            <person name="Chen A."/>
            <person name="Jin Y."/>
            <person name="Yuan Z."/>
            <person name="Yang Y."/>
            <person name="Tan S."/>
            <person name="Peatman E."/>
            <person name="Lu J."/>
            <person name="Qin Z."/>
            <person name="Dunham R."/>
            <person name="Li Z."/>
            <person name="Sonstegard T."/>
            <person name="Feng J."/>
            <person name="Danzmann R.G."/>
            <person name="Schroeder S."/>
            <person name="Scheffler B."/>
            <person name="Duke M.V."/>
            <person name="Ballard L."/>
            <person name="Kucuktas H."/>
            <person name="Kaltenboeck L."/>
            <person name="Liu H."/>
            <person name="Armbruster J."/>
            <person name="Xie Y."/>
            <person name="Kirby M.L."/>
            <person name="Tian Y."/>
            <person name="Flanagan M.E."/>
            <person name="Mu W."/>
            <person name="Waldbieser G.C."/>
        </authorList>
    </citation>
    <scope>NUCLEOTIDE SEQUENCE [LARGE SCALE GENOMIC DNA]</scope>
    <source>
        <strain evidence="2">SDA103</strain>
    </source>
</reference>
<protein>
    <submittedName>
        <fullName evidence="3">Uncharacterized protein LOC108265412 isoform X1</fullName>
    </submittedName>
</protein>
<dbReference type="GeneID" id="108265412"/>
<keyword evidence="2" id="KW-1185">Reference proteome</keyword>
<feature type="region of interest" description="Disordered" evidence="1">
    <location>
        <begin position="249"/>
        <end position="275"/>
    </location>
</feature>
<evidence type="ECO:0000313" key="3">
    <source>
        <dbReference type="RefSeq" id="XP_017323177.1"/>
    </source>
</evidence>
<dbReference type="Proteomes" id="UP000221080">
    <property type="component" value="Chromosome 5"/>
</dbReference>
<feature type="compositionally biased region" description="Basic and acidic residues" evidence="1">
    <location>
        <begin position="266"/>
        <end position="275"/>
    </location>
</feature>
<name>A0A2D0QXP5_ICTPU</name>
<dbReference type="OrthoDB" id="10033658at2759"/>
<feature type="compositionally biased region" description="Basic and acidic residues" evidence="1">
    <location>
        <begin position="85"/>
        <end position="95"/>
    </location>
</feature>
<proteinExistence type="predicted"/>
<feature type="compositionally biased region" description="Polar residues" evidence="1">
    <location>
        <begin position="199"/>
        <end position="209"/>
    </location>
</feature>
<evidence type="ECO:0000313" key="2">
    <source>
        <dbReference type="Proteomes" id="UP000221080"/>
    </source>
</evidence>
<dbReference type="Pfam" id="PF15504">
    <property type="entry name" value="DUF4647"/>
    <property type="match status" value="1"/>
</dbReference>
<evidence type="ECO:0000256" key="1">
    <source>
        <dbReference type="SAM" id="MobiDB-lite"/>
    </source>
</evidence>
<dbReference type="AlphaFoldDB" id="A0A2D0QXP5"/>
<reference evidence="3" key="2">
    <citation type="submission" date="2025-08" db="UniProtKB">
        <authorList>
            <consortium name="RefSeq"/>
        </authorList>
    </citation>
    <scope>IDENTIFICATION</scope>
    <source>
        <tissue evidence="3">Blood</tissue>
    </source>
</reference>
<dbReference type="RefSeq" id="XP_017323177.1">
    <property type="nucleotide sequence ID" value="XM_017467688.3"/>
</dbReference>
<gene>
    <name evidence="3" type="primary">LOC108265412</name>
</gene>
<feature type="compositionally biased region" description="Basic and acidic residues" evidence="1">
    <location>
        <begin position="249"/>
        <end position="258"/>
    </location>
</feature>
<sequence length="414" mass="46176">MGSLGDDEQLDEVHCLWALCPHPCCWEAERRIAGGVYRRSVRLPTKHRANVEESFPSLAVVDVSEWAETRTVSSGRRIPSQAVPPRKDATPRVKTTDPAFPAITSAAAKSHTRGSGTVDKGDNTAHISPLIGSPWGSGSSVLWVPNPHYIPQCLESSKPLHCAVKEFVCLPDTAQTQNAPKANRKGATKNWRFQLTRSPLTFQPSQRAESGQLEAGTGDASAAAVNEPEVRRDPSAFLVTNKPVVFHSARERTDRTASRDAPASRYKLDSKTGREDVDWDSLREQSYLWKRHHVPPELLSPPGGARGAQETASSSPVSRVSSDRPLHSPQCAAWPCVKRTLRYGQYTHPLLFHKKHHRGTGSELDMTIRSTSALTEHNQLHRVRTDTHRERQRERERERERERTLIPVLTPVQI</sequence>
<dbReference type="InterPro" id="IPR029134">
    <property type="entry name" value="DUF4647"/>
</dbReference>
<feature type="compositionally biased region" description="Basic and acidic residues" evidence="1">
    <location>
        <begin position="383"/>
        <end position="402"/>
    </location>
</feature>
<feature type="region of interest" description="Disordered" evidence="1">
    <location>
        <begin position="199"/>
        <end position="221"/>
    </location>
</feature>
<organism evidence="2 3">
    <name type="scientific">Ictalurus punctatus</name>
    <name type="common">Channel catfish</name>
    <name type="synonym">Silurus punctatus</name>
    <dbReference type="NCBI Taxonomy" id="7998"/>
    <lineage>
        <taxon>Eukaryota</taxon>
        <taxon>Metazoa</taxon>
        <taxon>Chordata</taxon>
        <taxon>Craniata</taxon>
        <taxon>Vertebrata</taxon>
        <taxon>Euteleostomi</taxon>
        <taxon>Actinopterygii</taxon>
        <taxon>Neopterygii</taxon>
        <taxon>Teleostei</taxon>
        <taxon>Ostariophysi</taxon>
        <taxon>Siluriformes</taxon>
        <taxon>Ictaluridae</taxon>
        <taxon>Ictalurus</taxon>
    </lineage>
</organism>
<feature type="region of interest" description="Disordered" evidence="1">
    <location>
        <begin position="294"/>
        <end position="329"/>
    </location>
</feature>
<feature type="region of interest" description="Disordered" evidence="1">
    <location>
        <begin position="381"/>
        <end position="402"/>
    </location>
</feature>